<sequence length="175" mass="19687">MFFVVTGGSGSGKSAFAEKLTASLGEGRRIYIATMMCFDEEGKKRISRHRAMRADKHFETLERYTDLCGLEVPEDSILLLECMSNLVANEMFDESGAKEGTVEAVVEGLHHLRKKARHLVVVTNEIFSDGLEYDPETKKYQAYLGAVNCRMAEEADGFYEVVYGLPLVRKGEYRL</sequence>
<dbReference type="Proteomes" id="UP001197875">
    <property type="component" value="Unassembled WGS sequence"/>
</dbReference>
<reference evidence="20 21" key="1">
    <citation type="submission" date="2021-10" db="EMBL/GenBank/DDBJ databases">
        <title>Anaerobic single-cell dispensing facilitates the cultivation of human gut bacteria.</title>
        <authorList>
            <person name="Afrizal A."/>
        </authorList>
    </citation>
    <scope>NUCLEOTIDE SEQUENCE [LARGE SCALE GENOMIC DNA]</scope>
    <source>
        <strain evidence="20 21">CLA-AA-H277</strain>
    </source>
</reference>
<evidence type="ECO:0000256" key="1">
    <source>
        <dbReference type="ARBA" id="ARBA00000312"/>
    </source>
</evidence>
<comment type="catalytic activity">
    <reaction evidence="3">
        <text>adenosylcob(III)inamide + GTP = adenosylcob(III)inamide phosphate + GDP + H(+)</text>
        <dbReference type="Rhea" id="RHEA:15765"/>
        <dbReference type="ChEBI" id="CHEBI:2480"/>
        <dbReference type="ChEBI" id="CHEBI:15378"/>
        <dbReference type="ChEBI" id="CHEBI:37565"/>
        <dbReference type="ChEBI" id="CHEBI:58189"/>
        <dbReference type="ChEBI" id="CHEBI:58502"/>
        <dbReference type="EC" id="2.7.1.156"/>
    </reaction>
</comment>
<comment type="caution">
    <text evidence="20">The sequence shown here is derived from an EMBL/GenBank/DDBJ whole genome shotgun (WGS) entry which is preliminary data.</text>
</comment>
<comment type="similarity">
    <text evidence="7">Belongs to the CobU/CobP family.</text>
</comment>
<evidence type="ECO:0000256" key="9">
    <source>
        <dbReference type="ARBA" id="ARBA00012523"/>
    </source>
</evidence>
<evidence type="ECO:0000256" key="6">
    <source>
        <dbReference type="ARBA" id="ARBA00005159"/>
    </source>
</evidence>
<feature type="active site" description="GMP-histidine intermediate" evidence="18">
    <location>
        <position position="49"/>
    </location>
</feature>
<evidence type="ECO:0000256" key="14">
    <source>
        <dbReference type="ARBA" id="ARBA00022840"/>
    </source>
</evidence>
<keyword evidence="10" id="KW-0169">Cobalamin biosynthesis</keyword>
<keyword evidence="20" id="KW-0548">Nucleotidyltransferase</keyword>
<keyword evidence="12 19" id="KW-0547">Nucleotide-binding</keyword>
<evidence type="ECO:0000256" key="10">
    <source>
        <dbReference type="ARBA" id="ARBA00022573"/>
    </source>
</evidence>
<dbReference type="PIRSF" id="PIRSF006135">
    <property type="entry name" value="CobU"/>
    <property type="match status" value="1"/>
</dbReference>
<dbReference type="GO" id="GO:0008820">
    <property type="term" value="F:cobinamide phosphate guanylyltransferase activity"/>
    <property type="evidence" value="ECO:0007669"/>
    <property type="project" value="UniProtKB-EC"/>
</dbReference>
<proteinExistence type="inferred from homology"/>
<dbReference type="AlphaFoldDB" id="A0AAE3DQJ1"/>
<evidence type="ECO:0000256" key="5">
    <source>
        <dbReference type="ARBA" id="ARBA00004692"/>
    </source>
</evidence>
<comment type="pathway">
    <text evidence="5">Cofactor biosynthesis; adenosylcobalamin biosynthesis; adenosylcobalamin from cob(II)yrinate a,c-diamide: step 6/7.</text>
</comment>
<evidence type="ECO:0000256" key="19">
    <source>
        <dbReference type="PIRSR" id="PIRSR006135-2"/>
    </source>
</evidence>
<comment type="function">
    <text evidence="4">Catalyzes ATP-dependent phosphorylation of adenosylcobinamide and addition of GMP to adenosylcobinamide phosphate.</text>
</comment>
<dbReference type="RefSeq" id="WP_227614124.1">
    <property type="nucleotide sequence ID" value="NZ_JAJEPR010000002.1"/>
</dbReference>
<dbReference type="GO" id="GO:0009236">
    <property type="term" value="P:cobalamin biosynthetic process"/>
    <property type="evidence" value="ECO:0007669"/>
    <property type="project" value="UniProtKB-KW"/>
</dbReference>
<dbReference type="GO" id="GO:0043752">
    <property type="term" value="F:adenosylcobinamide kinase activity"/>
    <property type="evidence" value="ECO:0007669"/>
    <property type="project" value="UniProtKB-EC"/>
</dbReference>
<evidence type="ECO:0000256" key="13">
    <source>
        <dbReference type="ARBA" id="ARBA00022777"/>
    </source>
</evidence>
<dbReference type="EMBL" id="JAJEPR010000002">
    <property type="protein sequence ID" value="MCC2188569.1"/>
    <property type="molecule type" value="Genomic_DNA"/>
</dbReference>
<keyword evidence="11" id="KW-0808">Transferase</keyword>
<dbReference type="InterPro" id="IPR027417">
    <property type="entry name" value="P-loop_NTPase"/>
</dbReference>
<evidence type="ECO:0000256" key="15">
    <source>
        <dbReference type="ARBA" id="ARBA00023134"/>
    </source>
</evidence>
<feature type="binding site" evidence="19">
    <location>
        <position position="62"/>
    </location>
    <ligand>
        <name>GTP</name>
        <dbReference type="ChEBI" id="CHEBI:37565"/>
    </ligand>
</feature>
<dbReference type="Pfam" id="PF02283">
    <property type="entry name" value="CobU"/>
    <property type="match status" value="1"/>
</dbReference>
<feature type="binding site" evidence="19">
    <location>
        <position position="81"/>
    </location>
    <ligand>
        <name>GTP</name>
        <dbReference type="ChEBI" id="CHEBI:37565"/>
    </ligand>
</feature>
<evidence type="ECO:0000256" key="11">
    <source>
        <dbReference type="ARBA" id="ARBA00022679"/>
    </source>
</evidence>
<evidence type="ECO:0000256" key="4">
    <source>
        <dbReference type="ARBA" id="ARBA00003889"/>
    </source>
</evidence>
<organism evidence="20 21">
    <name type="scientific">Fusicatenibacter faecihominis</name>
    <dbReference type="NCBI Taxonomy" id="2881276"/>
    <lineage>
        <taxon>Bacteria</taxon>
        <taxon>Bacillati</taxon>
        <taxon>Bacillota</taxon>
        <taxon>Clostridia</taxon>
        <taxon>Lachnospirales</taxon>
        <taxon>Lachnospiraceae</taxon>
        <taxon>Fusicatenibacter</taxon>
    </lineage>
</organism>
<keyword evidence="15 19" id="KW-0342">GTP-binding</keyword>
<evidence type="ECO:0000256" key="2">
    <source>
        <dbReference type="ARBA" id="ARBA00000711"/>
    </source>
</evidence>
<dbReference type="GO" id="GO:0005525">
    <property type="term" value="F:GTP binding"/>
    <property type="evidence" value="ECO:0007669"/>
    <property type="project" value="UniProtKB-KW"/>
</dbReference>
<evidence type="ECO:0000256" key="7">
    <source>
        <dbReference type="ARBA" id="ARBA00007490"/>
    </source>
</evidence>
<evidence type="ECO:0000313" key="20">
    <source>
        <dbReference type="EMBL" id="MCC2188569.1"/>
    </source>
</evidence>
<gene>
    <name evidence="20" type="ORF">LKD71_01805</name>
</gene>
<comment type="pathway">
    <text evidence="6">Cofactor biosynthesis; adenosylcobalamin biosynthesis; adenosylcobalamin from cob(II)yrinate a,c-diamide: step 5/7.</text>
</comment>
<comment type="catalytic activity">
    <reaction evidence="2">
        <text>adenosylcob(III)inamide phosphate + GTP + H(+) = adenosylcob(III)inamide-GDP + diphosphate</text>
        <dbReference type="Rhea" id="RHEA:22712"/>
        <dbReference type="ChEBI" id="CHEBI:15378"/>
        <dbReference type="ChEBI" id="CHEBI:33019"/>
        <dbReference type="ChEBI" id="CHEBI:37565"/>
        <dbReference type="ChEBI" id="CHEBI:58502"/>
        <dbReference type="ChEBI" id="CHEBI:60487"/>
        <dbReference type="EC" id="2.7.7.62"/>
    </reaction>
</comment>
<feature type="binding site" evidence="19">
    <location>
        <begin position="50"/>
        <end position="53"/>
    </location>
    <ligand>
        <name>GTP</name>
        <dbReference type="ChEBI" id="CHEBI:37565"/>
    </ligand>
</feature>
<evidence type="ECO:0000256" key="17">
    <source>
        <dbReference type="ARBA" id="ARBA00030571"/>
    </source>
</evidence>
<keyword evidence="21" id="KW-1185">Reference proteome</keyword>
<keyword evidence="14" id="KW-0067">ATP-binding</keyword>
<feature type="binding site" evidence="19">
    <location>
        <begin position="7"/>
        <end position="14"/>
    </location>
    <ligand>
        <name>GTP</name>
        <dbReference type="ChEBI" id="CHEBI:37565"/>
    </ligand>
</feature>
<dbReference type="CDD" id="cd00544">
    <property type="entry name" value="CobU"/>
    <property type="match status" value="1"/>
</dbReference>
<dbReference type="PANTHER" id="PTHR34848">
    <property type="match status" value="1"/>
</dbReference>
<evidence type="ECO:0000256" key="8">
    <source>
        <dbReference type="ARBA" id="ARBA00012016"/>
    </source>
</evidence>
<name>A0AAE3DQJ1_9FIRM</name>
<dbReference type="EC" id="2.7.1.156" evidence="8"/>
<evidence type="ECO:0000256" key="3">
    <source>
        <dbReference type="ARBA" id="ARBA00001522"/>
    </source>
</evidence>
<evidence type="ECO:0000313" key="21">
    <source>
        <dbReference type="Proteomes" id="UP001197875"/>
    </source>
</evidence>
<dbReference type="Gene3D" id="3.40.50.300">
    <property type="entry name" value="P-loop containing nucleotide triphosphate hydrolases"/>
    <property type="match status" value="1"/>
</dbReference>
<dbReference type="PANTHER" id="PTHR34848:SF1">
    <property type="entry name" value="BIFUNCTIONAL ADENOSYLCOBALAMIN BIOSYNTHESIS PROTEIN COBU"/>
    <property type="match status" value="1"/>
</dbReference>
<evidence type="ECO:0000256" key="12">
    <source>
        <dbReference type="ARBA" id="ARBA00022741"/>
    </source>
</evidence>
<comment type="catalytic activity">
    <reaction evidence="1">
        <text>adenosylcob(III)inamide + ATP = adenosylcob(III)inamide phosphate + ADP + H(+)</text>
        <dbReference type="Rhea" id="RHEA:15769"/>
        <dbReference type="ChEBI" id="CHEBI:2480"/>
        <dbReference type="ChEBI" id="CHEBI:15378"/>
        <dbReference type="ChEBI" id="CHEBI:30616"/>
        <dbReference type="ChEBI" id="CHEBI:58502"/>
        <dbReference type="ChEBI" id="CHEBI:456216"/>
        <dbReference type="EC" id="2.7.1.156"/>
    </reaction>
</comment>
<accession>A0AAE3DQJ1</accession>
<dbReference type="GO" id="GO:0005524">
    <property type="term" value="F:ATP binding"/>
    <property type="evidence" value="ECO:0007669"/>
    <property type="project" value="UniProtKB-KW"/>
</dbReference>
<evidence type="ECO:0000256" key="18">
    <source>
        <dbReference type="PIRSR" id="PIRSR006135-1"/>
    </source>
</evidence>
<dbReference type="EC" id="2.7.7.62" evidence="9"/>
<dbReference type="SUPFAM" id="SSF52540">
    <property type="entry name" value="P-loop containing nucleoside triphosphate hydrolases"/>
    <property type="match status" value="1"/>
</dbReference>
<keyword evidence="13 20" id="KW-0418">Kinase</keyword>
<protein>
    <recommendedName>
        <fullName evidence="16">Adenosylcobinamide kinase</fullName>
        <ecNumber evidence="8">2.7.1.156</ecNumber>
        <ecNumber evidence="9">2.7.7.62</ecNumber>
    </recommendedName>
    <alternativeName>
        <fullName evidence="17">Adenosylcobinamide-phosphate guanylyltransferase</fullName>
    </alternativeName>
</protein>
<dbReference type="InterPro" id="IPR003203">
    <property type="entry name" value="CobU/CobP"/>
</dbReference>
<evidence type="ECO:0000256" key="16">
    <source>
        <dbReference type="ARBA" id="ARBA00029570"/>
    </source>
</evidence>